<protein>
    <submittedName>
        <fullName evidence="1">Uncharacterized protein</fullName>
    </submittedName>
</protein>
<dbReference type="AlphaFoldDB" id="A0A840U0X7"/>
<accession>A0A840U0X7</accession>
<name>A0A840U0X7_9BACT</name>
<dbReference type="RefSeq" id="WP_184179501.1">
    <property type="nucleotide sequence ID" value="NZ_JACHGF010000017.1"/>
</dbReference>
<comment type="caution">
    <text evidence="1">The sequence shown here is derived from an EMBL/GenBank/DDBJ whole genome shotgun (WGS) entry which is preliminary data.</text>
</comment>
<sequence length="359" mass="41521">MSNNDELMANVTNHYLIQVQKAFGEIEGGARAVEIIVKSLKEIYRYFEPAYFNGSFFVLKHLKDQKLFDEGNAKVIYDKNIFLNRTSGSFFIQVSATEQILMSESENFDVLLRDNHTLIYHYENNKEFLYANGSKIDITLYDRGSRFASQYTELYSALQNYGINKIFNSSCSYFVKSWADENRLFFTGGGRGNNIPEKFMQLSLYEFLSTSLDRGVSIDPVREFNIMGDATKPKPVDIKITWREANRVAIIELKFLGKVKPESGTIYQYTDRRANEGIEQLKGYHDNLSSDSPKSILRSYLLVIDGRRNNLKDDDVRINYFDGMFFKDKEISIDTDKLYHLNIPSFEKVVKLFATPKTI</sequence>
<organism evidence="1 2">
    <name type="scientific">Rhabdobacter roseus</name>
    <dbReference type="NCBI Taxonomy" id="1655419"/>
    <lineage>
        <taxon>Bacteria</taxon>
        <taxon>Pseudomonadati</taxon>
        <taxon>Bacteroidota</taxon>
        <taxon>Cytophagia</taxon>
        <taxon>Cytophagales</taxon>
        <taxon>Cytophagaceae</taxon>
        <taxon>Rhabdobacter</taxon>
    </lineage>
</organism>
<dbReference type="EMBL" id="JACHGF010000017">
    <property type="protein sequence ID" value="MBB5287407.1"/>
    <property type="molecule type" value="Genomic_DNA"/>
</dbReference>
<gene>
    <name evidence="1" type="ORF">HNQ92_005570</name>
</gene>
<evidence type="ECO:0000313" key="2">
    <source>
        <dbReference type="Proteomes" id="UP000557307"/>
    </source>
</evidence>
<reference evidence="1 2" key="1">
    <citation type="submission" date="2020-08" db="EMBL/GenBank/DDBJ databases">
        <title>Genomic Encyclopedia of Type Strains, Phase IV (KMG-IV): sequencing the most valuable type-strain genomes for metagenomic binning, comparative biology and taxonomic classification.</title>
        <authorList>
            <person name="Goeker M."/>
        </authorList>
    </citation>
    <scope>NUCLEOTIDE SEQUENCE [LARGE SCALE GENOMIC DNA]</scope>
    <source>
        <strain evidence="1 2">DSM 105074</strain>
    </source>
</reference>
<dbReference type="Proteomes" id="UP000557307">
    <property type="component" value="Unassembled WGS sequence"/>
</dbReference>
<keyword evidence="2" id="KW-1185">Reference proteome</keyword>
<proteinExistence type="predicted"/>
<evidence type="ECO:0000313" key="1">
    <source>
        <dbReference type="EMBL" id="MBB5287407.1"/>
    </source>
</evidence>